<proteinExistence type="inferred from homology"/>
<dbReference type="Proteomes" id="UP000198867">
    <property type="component" value="Unassembled WGS sequence"/>
</dbReference>
<evidence type="ECO:0000256" key="2">
    <source>
        <dbReference type="ARBA" id="ARBA00022448"/>
    </source>
</evidence>
<dbReference type="GO" id="GO:0042626">
    <property type="term" value="F:ATPase-coupled transmembrane transporter activity"/>
    <property type="evidence" value="ECO:0007669"/>
    <property type="project" value="TreeGrafter"/>
</dbReference>
<name>A0A1I5B6Q8_9MICO</name>
<evidence type="ECO:0000313" key="6">
    <source>
        <dbReference type="EMBL" id="SFN70396.1"/>
    </source>
</evidence>
<dbReference type="SUPFAM" id="SSF52540">
    <property type="entry name" value="P-loop containing nucleoside triphosphate hydrolases"/>
    <property type="match status" value="2"/>
</dbReference>
<dbReference type="CDD" id="cd03225">
    <property type="entry name" value="ABC_cobalt_CbiO_domain1"/>
    <property type="match status" value="2"/>
</dbReference>
<evidence type="ECO:0000256" key="4">
    <source>
        <dbReference type="ARBA" id="ARBA00022840"/>
    </source>
</evidence>
<evidence type="ECO:0000256" key="3">
    <source>
        <dbReference type="ARBA" id="ARBA00022741"/>
    </source>
</evidence>
<dbReference type="OrthoDB" id="501320at2"/>
<reference evidence="7" key="1">
    <citation type="submission" date="2016-10" db="EMBL/GenBank/DDBJ databases">
        <authorList>
            <person name="Varghese N."/>
            <person name="Submissions S."/>
        </authorList>
    </citation>
    <scope>NUCLEOTIDE SEQUENCE [LARGE SCALE GENOMIC DNA]</scope>
    <source>
        <strain evidence="7">CGMCC 1.11101</strain>
    </source>
</reference>
<dbReference type="GO" id="GO:0016887">
    <property type="term" value="F:ATP hydrolysis activity"/>
    <property type="evidence" value="ECO:0007669"/>
    <property type="project" value="InterPro"/>
</dbReference>
<dbReference type="InterPro" id="IPR003439">
    <property type="entry name" value="ABC_transporter-like_ATP-bd"/>
</dbReference>
<evidence type="ECO:0000313" key="7">
    <source>
        <dbReference type="Proteomes" id="UP000198867"/>
    </source>
</evidence>
<dbReference type="Pfam" id="PF00005">
    <property type="entry name" value="ABC_tran"/>
    <property type="match status" value="2"/>
</dbReference>
<dbReference type="InterPro" id="IPR003593">
    <property type="entry name" value="AAA+_ATPase"/>
</dbReference>
<evidence type="ECO:0000256" key="1">
    <source>
        <dbReference type="ARBA" id="ARBA00005417"/>
    </source>
</evidence>
<protein>
    <submittedName>
        <fullName evidence="6">Energy-coupling factor transport system ATP-binding protein</fullName>
    </submittedName>
</protein>
<dbReference type="InterPro" id="IPR015856">
    <property type="entry name" value="ABC_transpr_CbiO/EcfA_su"/>
</dbReference>
<keyword evidence="7" id="KW-1185">Reference proteome</keyword>
<dbReference type="InterPro" id="IPR050095">
    <property type="entry name" value="ECF_ABC_transporter_ATP-bd"/>
</dbReference>
<dbReference type="InterPro" id="IPR017871">
    <property type="entry name" value="ABC_transporter-like_CS"/>
</dbReference>
<keyword evidence="4 6" id="KW-0067">ATP-binding</keyword>
<dbReference type="PROSITE" id="PS50893">
    <property type="entry name" value="ABC_TRANSPORTER_2"/>
    <property type="match status" value="2"/>
</dbReference>
<keyword evidence="2" id="KW-0813">Transport</keyword>
<accession>A0A1I5B6Q8</accession>
<dbReference type="PROSITE" id="PS00211">
    <property type="entry name" value="ABC_TRANSPORTER_1"/>
    <property type="match status" value="1"/>
</dbReference>
<feature type="domain" description="ABC transporter" evidence="5">
    <location>
        <begin position="9"/>
        <end position="250"/>
    </location>
</feature>
<organism evidence="6 7">
    <name type="scientific">Mycetocola miduiensis</name>
    <dbReference type="NCBI Taxonomy" id="995034"/>
    <lineage>
        <taxon>Bacteria</taxon>
        <taxon>Bacillati</taxon>
        <taxon>Actinomycetota</taxon>
        <taxon>Actinomycetes</taxon>
        <taxon>Micrococcales</taxon>
        <taxon>Microbacteriaceae</taxon>
        <taxon>Mycetocola</taxon>
    </lineage>
</organism>
<dbReference type="InterPro" id="IPR027417">
    <property type="entry name" value="P-loop_NTPase"/>
</dbReference>
<dbReference type="PANTHER" id="PTHR43553">
    <property type="entry name" value="HEAVY METAL TRANSPORTER"/>
    <property type="match status" value="1"/>
</dbReference>
<keyword evidence="3" id="KW-0547">Nucleotide-binding</keyword>
<dbReference type="RefSeq" id="WP_090710623.1">
    <property type="nucleotide sequence ID" value="NZ_FOVM01000004.1"/>
</dbReference>
<evidence type="ECO:0000259" key="5">
    <source>
        <dbReference type="PROSITE" id="PS50893"/>
    </source>
</evidence>
<dbReference type="GO" id="GO:0005524">
    <property type="term" value="F:ATP binding"/>
    <property type="evidence" value="ECO:0007669"/>
    <property type="project" value="UniProtKB-KW"/>
</dbReference>
<dbReference type="SMART" id="SM00382">
    <property type="entry name" value="AAA"/>
    <property type="match status" value="2"/>
</dbReference>
<dbReference type="Gene3D" id="3.40.50.300">
    <property type="entry name" value="P-loop containing nucleotide triphosphate hydrolases"/>
    <property type="match status" value="2"/>
</dbReference>
<dbReference type="GO" id="GO:0043190">
    <property type="term" value="C:ATP-binding cassette (ABC) transporter complex"/>
    <property type="evidence" value="ECO:0007669"/>
    <property type="project" value="TreeGrafter"/>
</dbReference>
<feature type="domain" description="ABC transporter" evidence="5">
    <location>
        <begin position="307"/>
        <end position="541"/>
    </location>
</feature>
<gene>
    <name evidence="6" type="ORF">SAMN05216219_1768</name>
</gene>
<dbReference type="AlphaFoldDB" id="A0A1I5B6Q8"/>
<dbReference type="STRING" id="995034.SAMN05216219_1768"/>
<sequence>MDDRDVLPLRVRDLAIRHDGRTGNTPAGVSFDIAPGEVVLLLGPSGCGKSTLALALNGLVPHAVPARLAGAVIAGGIDTMDATVAQLSEKVAMVFQDPDAQIVTGSVLDEVCFGPENLGLPVEVGLARAEASLRAVGLWERRAENPDLLSGGGRQRLSIACALAMGAPLLVLDEPTANLDPVGIDEVYAVLRDLVTQGDKSILLIEHNLDAAIELIDRVIVLDSGGRVALNGTPGAVLAARAEDVAALGVWLPVATLAALRLRRAGVEIDPLPLTGAQLAAALDGIRVLPEPAARARLQRRGDEAAVRVRDLTVVRSGSTLLDSVSLDIAAGDFTAVIGTNGAGKTTLVQAIAGVVPPPRGRITVAGLDPTTSDVRALAAHIGFVFQNPEHQFLENTVWDELAYGLRLAGGSMDAAGVESTVTGMLERFGLEELRDAHPFLLSGGQKRRLSVGTALVTGAPVLVLDEPTFGQDRERADELLALLTVLNRGGRTIIAATHDLQLVAEYAHSVAVLSSGKLLAFGPTAEILGDAELIARAGLRLPPLATAMGAVEKHPSWRSVTRLADLPGSPS</sequence>
<dbReference type="EMBL" id="FOVM01000004">
    <property type="protein sequence ID" value="SFN70396.1"/>
    <property type="molecule type" value="Genomic_DNA"/>
</dbReference>
<comment type="similarity">
    <text evidence="1">Belongs to the ABC transporter superfamily.</text>
</comment>